<keyword evidence="5" id="KW-1185">Reference proteome</keyword>
<dbReference type="InterPro" id="IPR006530">
    <property type="entry name" value="YD"/>
</dbReference>
<organism evidence="4 5">
    <name type="scientific">Chitinophaga ginsengisoli</name>
    <dbReference type="NCBI Taxonomy" id="363837"/>
    <lineage>
        <taxon>Bacteria</taxon>
        <taxon>Pseudomonadati</taxon>
        <taxon>Bacteroidota</taxon>
        <taxon>Chitinophagia</taxon>
        <taxon>Chitinophagales</taxon>
        <taxon>Chitinophagaceae</taxon>
        <taxon>Chitinophaga</taxon>
    </lineage>
</organism>
<reference evidence="4 5" key="1">
    <citation type="submission" date="2018-03" db="EMBL/GenBank/DDBJ databases">
        <title>Genomic Encyclopedia of Archaeal and Bacterial Type Strains, Phase II (KMG-II): from individual species to whole genera.</title>
        <authorList>
            <person name="Goeker M."/>
        </authorList>
    </citation>
    <scope>NUCLEOTIDE SEQUENCE [LARGE SCALE GENOMIC DNA]</scope>
    <source>
        <strain evidence="4 5">DSM 18107</strain>
    </source>
</reference>
<feature type="region of interest" description="Disordered" evidence="2">
    <location>
        <begin position="2559"/>
        <end position="2578"/>
    </location>
</feature>
<dbReference type="Gene3D" id="2.180.10.10">
    <property type="entry name" value="RHS repeat-associated core"/>
    <property type="match status" value="1"/>
</dbReference>
<evidence type="ECO:0000313" key="5">
    <source>
        <dbReference type="Proteomes" id="UP000240978"/>
    </source>
</evidence>
<evidence type="ECO:0000256" key="3">
    <source>
        <dbReference type="SAM" id="SignalP"/>
    </source>
</evidence>
<feature type="chain" id="PRO_5015147042" evidence="3">
    <location>
        <begin position="27"/>
        <end position="2652"/>
    </location>
</feature>
<dbReference type="InterPro" id="IPR050708">
    <property type="entry name" value="T6SS_VgrG/RHS"/>
</dbReference>
<keyword evidence="1" id="KW-0175">Coiled coil</keyword>
<protein>
    <submittedName>
        <fullName evidence="4">RHS repeat-associated protein</fullName>
    </submittedName>
</protein>
<dbReference type="RefSeq" id="WP_106604321.1">
    <property type="nucleotide sequence ID" value="NZ_PYGK01000011.1"/>
</dbReference>
<dbReference type="NCBIfam" id="TIGR03696">
    <property type="entry name" value="Rhs_assc_core"/>
    <property type="match status" value="1"/>
</dbReference>
<proteinExistence type="predicted"/>
<feature type="signal peptide" evidence="3">
    <location>
        <begin position="1"/>
        <end position="26"/>
    </location>
</feature>
<dbReference type="NCBIfam" id="TIGR01643">
    <property type="entry name" value="YD_repeat_2x"/>
    <property type="match status" value="1"/>
</dbReference>
<comment type="caution">
    <text evidence="4">The sequence shown here is derived from an EMBL/GenBank/DDBJ whole genome shotgun (WGS) entry which is preliminary data.</text>
</comment>
<dbReference type="OrthoDB" id="2972467at2"/>
<evidence type="ECO:0000256" key="2">
    <source>
        <dbReference type="SAM" id="MobiDB-lite"/>
    </source>
</evidence>
<name>A0A2P8FXB4_9BACT</name>
<gene>
    <name evidence="4" type="ORF">CLV42_11170</name>
</gene>
<evidence type="ECO:0000313" key="4">
    <source>
        <dbReference type="EMBL" id="PSL26359.1"/>
    </source>
</evidence>
<accession>A0A2P8FXB4</accession>
<keyword evidence="3" id="KW-0732">Signal</keyword>
<feature type="coiled-coil region" evidence="1">
    <location>
        <begin position="2622"/>
        <end position="2649"/>
    </location>
</feature>
<dbReference type="Proteomes" id="UP000240978">
    <property type="component" value="Unassembled WGS sequence"/>
</dbReference>
<sequence length="2652" mass="292975">MHSLRKKSVLWLTVLLLMMAAGNSFAQTGTVRTLRNILDGSKGQLARDSVATVQDSLYFNPALLSKLDTPYQVKNILTFKVNEYSNVYLPAQFSVILNTWVIYTKPDRTIDSVNKIFTINYDAAGSYTNRSSFVFGNAHKVTVKVATVAITGAPIRILNALVMENEMQVFPVYKLSCTDDAVKSISAVSAPNTDSTDELTVSWPITAGADMYDLEWAYVDSSAYTSNKYGNPVKPVLLFSNNATRVTIADNTYRIPLLYDNGGLLFFRVRAVQQKSNISRIETAWSSDYSGGLGTYSFTGHQRKLNWQMTVNYAEEGKRKVVVEYYDGSLRSRQVVTKDNTTNKTTVGETFYDYQGRPAIQVMPAPSINSVIKYAPNFNSALNGAEYDKSNYDKLNAPSEYLTARASQMSSATGANQYYSGNNPDKNNGINQYIPDAGGFAFTETVYTQDNTGRISRQSGLGPVFRIGSNHETRYYYGTPGDNDLDVLFGTEAGDKSHYFKNMVQDANGQYAITYLDMYGRTVATALAGTPDSASLDNLSSNTSFPVTDTLSRMNSNVIKDVVMENTQSQLVAVDGDYQFKYSLAPPVLQKKDCNNNTVCYTALYDLEIKITDDAYNLRLGGKPFDTIIRNYTGTIVADCNTPPSLQVAFTLRLPRGNYQITKRLTVNREAMAYYRDSIFMKKNLCTTLEQFIQQQRDFLVNTQCIPSCAACQDSIGTWDNFRTRYMTTAGIAIADSATYRGEAQAAYAEAVTACEALCDKATESTDVKSALLLDVSAPSGQYADAEDTLNIYSIFYQPDENTLPPYKRDTVTYLDEAGRPDLAYDELSNTYVIPQRLRPEQFANQFKASWAPALLKFHPEYCKWLEFQKHQASYTWDRDFEKIDTYAEAKAKGYLNPIGMSSVSYPIVTANRDPLSLESTEMYNALQAKLTNFNGGSGSSILTMWSTATATVKCDGNNAGCVTAYAPATAPFNESALCTGDLDMAWRNFRQLYLSAKRAILDNKIKSATCPAGVTNPTSAQLLAAGKQLNFNNATDALGQNGLGYLNNTSASGPASDSANNAVKRHYEDNCNAYAKAWVKQLAPCKYTQAMLNILIPRLVEVCKEGSDVSHPMGSSSVRPGSTYTYKTFQQVLEEFNAQQGISNSVDCNGYVITAPAPYDKQIAYGNKPVYSKPDTCECRKLNNLRAEYLKYNTDTDGGFAGYLARTRGINMTDADLTQLLNACNTTSSCTYFTKIISLPPALQCYTGETCVTCSTVNNAYTRFKAKFPGITPTIEEGDTTQQKKNTLFANYMNNELGFNKQAWEYLKFMNDCPADPPPTATCTKITNIRNNFLNLYPATLGDSITVSKTAPTLRVTHLLSTRTTAYASSLTLGAAVWTNGDWFTFRDNLVFNFAKVARGANITYADMNLFAKPASAGGELVCGSLSHYSASPGTISLLFSRSLGPVVANVTTWAGQPGTVATNTLTIPPITSTQSSANYLNQACTNLVRDMYAASRSGTDYGLIMRLSSEPAQQYNAFVFWSNSSTNANAKPPYLNVTYKAHRCNEFEIYFNDNYGQGTNYTMAQIDSFYQANCGAISGICGSAPPVTPPGAYDGPLLCGKSTPVFPSTDVNTVSNCSDTAFFSISKGTELYNAYRDSLLGSFGQDYINTGLLAANREVFTVSYNTSEYHYTLFYYDQAGNLVKTVPPAGVVIDRSAAWVNSVKAARAAGQVKVPAHKKITQYRYNTLNEVVEQQTPDGGITRFWYDRLGRMVISQNAQQRSTRNYSYTMYDVLGRLTEVGQTSSSNTMTDATSRNAQALARWLSGARTACTQITRTTYDAAYTPLAQLVLSARNVLNRVAWTAVYEKAADISTANYAAATFYSYDIHGNVDTLVQDYKKGGMADAGNRFKKIVYKYDLISGNVKQVAYQPSQADAFYHRYTYDAENRLINVETSRDSVYWENDAYYQYYRHGGLARVVLGQQLVQGMDYAYTLQGWLKGVNTTSIGGSTDMGKDGVAGNTVAMDAIGYSLYYYGVRDYNQIGSLAPFALIEGTGYKPLYNGNIVAISRHIPALGESLLSTYSYDVLNRLKGMQATRGLNTTTNKWTPVAIQDFKEGVTYDEDGNILTYVRNGNNTFASKPLAMDNLTYNYKAGKNQLDFIGDTVSAANYDVDIDGQAAGNYAYDSTGNLIKDVAAGISGITWTVYGKIATITKTDGTTINYTYDVASNRISKTVNGIQTWYVRDASGNVMSTYTKGNSAVNSGDLTQTETHLYGSKRLGIGIPNTDVQNVSPLDVVTLRGLGNGIGIGFVRGRKFFELSDYLGNVLATISDKKTGISTDSTSISYFMADVLSTHEYYPFGMGMPGRSSSNDKYRYGFNGKENDNEIKGEGNSLDFGARIYDPRIGRFLSLDPRSREYPDWSPYVYAYDNPIRLIDDNGEGPGDPLHHEFLITVALDIYDAAKAKGASGQGALLVMAQASIESLYGKDAIDRGDYNLFGVMTLGSDYKVKNKHGKIKDYSNNGKWKGSIDDYFERKARKWPASDELIKQPAFTSDEIDKAFYTGKYFEFEKDRNKTGHGSYNADDTEEETKTNNNNYGSRLIKQMGDFRKRFVGSLDYQINSNNVRIAQIDEMLKAHIWNMETIDKLNAEKAELAKQNERYEAVKKDVNQ</sequence>
<dbReference type="PANTHER" id="PTHR32305:SF15">
    <property type="entry name" value="PROTEIN RHSA-RELATED"/>
    <property type="match status" value="1"/>
</dbReference>
<dbReference type="PANTHER" id="PTHR32305">
    <property type="match status" value="1"/>
</dbReference>
<dbReference type="EMBL" id="PYGK01000011">
    <property type="protein sequence ID" value="PSL26359.1"/>
    <property type="molecule type" value="Genomic_DNA"/>
</dbReference>
<dbReference type="InterPro" id="IPR022385">
    <property type="entry name" value="Rhs_assc_core"/>
</dbReference>
<evidence type="ECO:0000256" key="1">
    <source>
        <dbReference type="SAM" id="Coils"/>
    </source>
</evidence>